<evidence type="ECO:0000256" key="3">
    <source>
        <dbReference type="ARBA" id="ARBA00023274"/>
    </source>
</evidence>
<dbReference type="InterPro" id="IPR012677">
    <property type="entry name" value="Nucleotide-bd_a/b_plait_sf"/>
</dbReference>
<dbReference type="NCBIfam" id="NF004363">
    <property type="entry name" value="PRK05738.2-4"/>
    <property type="match status" value="1"/>
</dbReference>
<proteinExistence type="inferred from homology"/>
<dbReference type="AlphaFoldDB" id="A0A9D1T256"/>
<dbReference type="GO" id="GO:0006412">
    <property type="term" value="P:translation"/>
    <property type="evidence" value="ECO:0007669"/>
    <property type="project" value="UniProtKB-UniRule"/>
</dbReference>
<reference evidence="5" key="2">
    <citation type="journal article" date="2021" name="PeerJ">
        <title>Extensive microbial diversity within the chicken gut microbiome revealed by metagenomics and culture.</title>
        <authorList>
            <person name="Gilroy R."/>
            <person name="Ravi A."/>
            <person name="Getino M."/>
            <person name="Pursley I."/>
            <person name="Horton D.L."/>
            <person name="Alikhan N.F."/>
            <person name="Baker D."/>
            <person name="Gharbi K."/>
            <person name="Hall N."/>
            <person name="Watson M."/>
            <person name="Adriaenssens E.M."/>
            <person name="Foster-Nyarko E."/>
            <person name="Jarju S."/>
            <person name="Secka A."/>
            <person name="Antonio M."/>
            <person name="Oren A."/>
            <person name="Chaudhuri R.R."/>
            <person name="La Ragione R."/>
            <person name="Hildebrand F."/>
            <person name="Pallen M.J."/>
        </authorList>
    </citation>
    <scope>NUCLEOTIDE SEQUENCE</scope>
    <source>
        <strain evidence="5">35461</strain>
    </source>
</reference>
<evidence type="ECO:0000256" key="1">
    <source>
        <dbReference type="ARBA" id="ARBA00006700"/>
    </source>
</evidence>
<reference evidence="5" key="1">
    <citation type="submission" date="2020-10" db="EMBL/GenBank/DDBJ databases">
        <authorList>
            <person name="Gilroy R."/>
        </authorList>
    </citation>
    <scope>NUCLEOTIDE SEQUENCE</scope>
    <source>
        <strain evidence="5">35461</strain>
    </source>
</reference>
<dbReference type="Gene3D" id="3.30.70.330">
    <property type="match status" value="1"/>
</dbReference>
<comment type="subunit">
    <text evidence="4">Part of the 50S ribosomal subunit. Contacts protein L29, and trigger factor when it is bound to the ribosome.</text>
</comment>
<dbReference type="InterPro" id="IPR012678">
    <property type="entry name" value="Ribosomal_uL23/eL15/eS24_sf"/>
</dbReference>
<accession>A0A9D1T256</accession>
<evidence type="ECO:0000256" key="4">
    <source>
        <dbReference type="HAMAP-Rule" id="MF_01369"/>
    </source>
</evidence>
<evidence type="ECO:0000313" key="5">
    <source>
        <dbReference type="EMBL" id="HIV08847.1"/>
    </source>
</evidence>
<dbReference type="EMBL" id="DVOR01000061">
    <property type="protein sequence ID" value="HIV08847.1"/>
    <property type="molecule type" value="Genomic_DNA"/>
</dbReference>
<comment type="caution">
    <text evidence="5">The sequence shown here is derived from an EMBL/GenBank/DDBJ whole genome shotgun (WGS) entry which is preliminary data.</text>
</comment>
<keyword evidence="4" id="KW-0694">RNA-binding</keyword>
<dbReference type="GO" id="GO:0003735">
    <property type="term" value="F:structural constituent of ribosome"/>
    <property type="evidence" value="ECO:0007669"/>
    <property type="project" value="InterPro"/>
</dbReference>
<dbReference type="GO" id="GO:1990904">
    <property type="term" value="C:ribonucleoprotein complex"/>
    <property type="evidence" value="ECO:0007669"/>
    <property type="project" value="UniProtKB-KW"/>
</dbReference>
<protein>
    <recommendedName>
        <fullName evidence="4">Large ribosomal subunit protein uL23</fullName>
    </recommendedName>
</protein>
<sequence>MKTIIRKVSVTEKGTLIGAMNQYMLEVAPEATKPQIRAAVEEQFGVHVKSVNTANYRPRTVATRTRRATQTPAWKRAYVTLREGERIELA</sequence>
<evidence type="ECO:0000256" key="2">
    <source>
        <dbReference type="ARBA" id="ARBA00022980"/>
    </source>
</evidence>
<dbReference type="GO" id="GO:0005840">
    <property type="term" value="C:ribosome"/>
    <property type="evidence" value="ECO:0007669"/>
    <property type="project" value="UniProtKB-KW"/>
</dbReference>
<comment type="similarity">
    <text evidence="1 4">Belongs to the universal ribosomal protein uL23 family.</text>
</comment>
<dbReference type="GO" id="GO:0019843">
    <property type="term" value="F:rRNA binding"/>
    <property type="evidence" value="ECO:0007669"/>
    <property type="project" value="UniProtKB-UniRule"/>
</dbReference>
<keyword evidence="4" id="KW-0699">rRNA-binding</keyword>
<dbReference type="Proteomes" id="UP000886845">
    <property type="component" value="Unassembled WGS sequence"/>
</dbReference>
<comment type="function">
    <text evidence="4">One of the early assembly proteins it binds 23S rRNA. One of the proteins that surrounds the polypeptide exit tunnel on the outside of the ribosome. Forms the main docking site for trigger factor binding to the ribosome.</text>
</comment>
<dbReference type="Pfam" id="PF00276">
    <property type="entry name" value="Ribosomal_L23"/>
    <property type="match status" value="1"/>
</dbReference>
<dbReference type="SUPFAM" id="SSF54189">
    <property type="entry name" value="Ribosomal proteins S24e, L23 and L15e"/>
    <property type="match status" value="1"/>
</dbReference>
<dbReference type="HAMAP" id="MF_01369_B">
    <property type="entry name" value="Ribosomal_uL23_B"/>
    <property type="match status" value="1"/>
</dbReference>
<dbReference type="InterPro" id="IPR013025">
    <property type="entry name" value="Ribosomal_uL23-like"/>
</dbReference>
<keyword evidence="2 4" id="KW-0689">Ribosomal protein</keyword>
<name>A0A9D1T256_9BACT</name>
<organism evidence="5 6">
    <name type="scientific">Candidatus Spyradenecus faecavium</name>
    <dbReference type="NCBI Taxonomy" id="2840947"/>
    <lineage>
        <taxon>Bacteria</taxon>
        <taxon>Pseudomonadati</taxon>
        <taxon>Lentisphaerota</taxon>
        <taxon>Lentisphaeria</taxon>
        <taxon>Lentisphaerales</taxon>
        <taxon>Lentisphaeraceae</taxon>
        <taxon>Lentisphaeraceae incertae sedis</taxon>
        <taxon>Candidatus Spyradenecus</taxon>
    </lineage>
</organism>
<keyword evidence="3 4" id="KW-0687">Ribonucleoprotein</keyword>
<gene>
    <name evidence="4 5" type="primary">rplW</name>
    <name evidence="5" type="ORF">IAC79_01865</name>
</gene>
<evidence type="ECO:0000313" key="6">
    <source>
        <dbReference type="Proteomes" id="UP000886845"/>
    </source>
</evidence>